<evidence type="ECO:0000256" key="8">
    <source>
        <dbReference type="SAM" id="Phobius"/>
    </source>
</evidence>
<keyword evidence="6" id="KW-1015">Disulfide bond</keyword>
<organism evidence="10 11">
    <name type="scientific">Manduca sexta</name>
    <name type="common">Tobacco hawkmoth</name>
    <name type="synonym">Tobacco hornworm</name>
    <dbReference type="NCBI Taxonomy" id="7130"/>
    <lineage>
        <taxon>Eukaryota</taxon>
        <taxon>Metazoa</taxon>
        <taxon>Ecdysozoa</taxon>
        <taxon>Arthropoda</taxon>
        <taxon>Hexapoda</taxon>
        <taxon>Insecta</taxon>
        <taxon>Pterygota</taxon>
        <taxon>Neoptera</taxon>
        <taxon>Endopterygota</taxon>
        <taxon>Lepidoptera</taxon>
        <taxon>Glossata</taxon>
        <taxon>Ditrysia</taxon>
        <taxon>Bombycoidea</taxon>
        <taxon>Sphingidae</taxon>
        <taxon>Sphinginae</taxon>
        <taxon>Sphingini</taxon>
        <taxon>Manduca</taxon>
    </lineage>
</organism>
<dbReference type="Proteomes" id="UP000791440">
    <property type="component" value="Unassembled WGS sequence"/>
</dbReference>
<evidence type="ECO:0000256" key="7">
    <source>
        <dbReference type="ARBA" id="ARBA00023180"/>
    </source>
</evidence>
<evidence type="ECO:0000256" key="1">
    <source>
        <dbReference type="ARBA" id="ARBA00000032"/>
    </source>
</evidence>
<feature type="transmembrane region" description="Helical" evidence="8">
    <location>
        <begin position="367"/>
        <end position="385"/>
    </location>
</feature>
<evidence type="ECO:0000256" key="3">
    <source>
        <dbReference type="ARBA" id="ARBA00012646"/>
    </source>
</evidence>
<evidence type="ECO:0000256" key="5">
    <source>
        <dbReference type="ARBA" id="ARBA00022801"/>
    </source>
</evidence>
<evidence type="ECO:0000256" key="2">
    <source>
        <dbReference type="ARBA" id="ARBA00005375"/>
    </source>
</evidence>
<dbReference type="PANTHER" id="PTHR11567">
    <property type="entry name" value="ACID PHOSPHATASE-RELATED"/>
    <property type="match status" value="1"/>
</dbReference>
<protein>
    <recommendedName>
        <fullName evidence="3">acid phosphatase</fullName>
        <ecNumber evidence="3">3.1.3.2</ecNumber>
    </recommendedName>
</protein>
<keyword evidence="7" id="KW-0325">Glycoprotein</keyword>
<dbReference type="Gene3D" id="3.40.50.1240">
    <property type="entry name" value="Phosphoglycerate mutase-like"/>
    <property type="match status" value="1"/>
</dbReference>
<dbReference type="InterPro" id="IPR000560">
    <property type="entry name" value="His_Pase_clade-2"/>
</dbReference>
<feature type="chain" id="PRO_5037620712" description="acid phosphatase" evidence="9">
    <location>
        <begin position="17"/>
        <end position="417"/>
    </location>
</feature>
<dbReference type="Pfam" id="PF00328">
    <property type="entry name" value="His_Phos_2"/>
    <property type="match status" value="1"/>
</dbReference>
<dbReference type="PANTHER" id="PTHR11567:SF211">
    <property type="entry name" value="PROSTATIC ACID PHOSPHATASE"/>
    <property type="match status" value="1"/>
</dbReference>
<comment type="catalytic activity">
    <reaction evidence="1">
        <text>a phosphate monoester + H2O = an alcohol + phosphate</text>
        <dbReference type="Rhea" id="RHEA:15017"/>
        <dbReference type="ChEBI" id="CHEBI:15377"/>
        <dbReference type="ChEBI" id="CHEBI:30879"/>
        <dbReference type="ChEBI" id="CHEBI:43474"/>
        <dbReference type="ChEBI" id="CHEBI:67140"/>
        <dbReference type="EC" id="3.1.3.2"/>
    </reaction>
</comment>
<dbReference type="InterPro" id="IPR050645">
    <property type="entry name" value="Histidine_acid_phosphatase"/>
</dbReference>
<comment type="caution">
    <text evidence="10">The sequence shown here is derived from an EMBL/GenBank/DDBJ whole genome shotgun (WGS) entry which is preliminary data.</text>
</comment>
<reference evidence="10" key="2">
    <citation type="submission" date="2020-12" db="EMBL/GenBank/DDBJ databases">
        <authorList>
            <person name="Kanost M."/>
        </authorList>
    </citation>
    <scope>NUCLEOTIDE SEQUENCE</scope>
</reference>
<dbReference type="AlphaFoldDB" id="A0A922CTU3"/>
<proteinExistence type="inferred from homology"/>
<dbReference type="GO" id="GO:0003993">
    <property type="term" value="F:acid phosphatase activity"/>
    <property type="evidence" value="ECO:0007669"/>
    <property type="project" value="UniProtKB-EC"/>
</dbReference>
<keyword evidence="11" id="KW-1185">Reference proteome</keyword>
<sequence>MVTLFPLFFLLAFAVCEDNVRYAAVIYRHGDRTPVNFYPNDPWHNESNWPVKPGQLTNEGKRQHFALGQWLRKRYAHLVSANFNPTEIYVRSTDVDRTLMSAQVNLAGMYPPKGQAVWNNDLNWQPVPVHTVPEYEDEVLAMKKKCPAFDREYEKLKRTTEYKNRLNRFQNLMEYLSINSGMKVKDYDDIVDIYSTLYIESLYNFTLPNWTASVFPDKMREPACYSFVTSTMTPMLARLKAGPFLQDVIGSMMYIISNETIGSNYTLPRLAIYSGHDYTIGNILNALGVFDKNCPPYTATIFMELIKVDVRYYVRISYRNSTEIVEPRVLILPHCAQDCPIARFNELYRNLLTVNWNYECGKQFPPLLGVSFFVGLAIFFTMYIVHKLHFARVSHNYGRQRSGFENLVNRIAIQIQR</sequence>
<evidence type="ECO:0000256" key="6">
    <source>
        <dbReference type="ARBA" id="ARBA00023157"/>
    </source>
</evidence>
<keyword evidence="8" id="KW-0472">Membrane</keyword>
<dbReference type="EC" id="3.1.3.2" evidence="3"/>
<evidence type="ECO:0000313" key="11">
    <source>
        <dbReference type="Proteomes" id="UP000791440"/>
    </source>
</evidence>
<reference evidence="10" key="1">
    <citation type="journal article" date="2016" name="Insect Biochem. Mol. Biol.">
        <title>Multifaceted biological insights from a draft genome sequence of the tobacco hornworm moth, Manduca sexta.</title>
        <authorList>
            <person name="Kanost M.R."/>
            <person name="Arrese E.L."/>
            <person name="Cao X."/>
            <person name="Chen Y.R."/>
            <person name="Chellapilla S."/>
            <person name="Goldsmith M.R."/>
            <person name="Grosse-Wilde E."/>
            <person name="Heckel D.G."/>
            <person name="Herndon N."/>
            <person name="Jiang H."/>
            <person name="Papanicolaou A."/>
            <person name="Qu J."/>
            <person name="Soulages J.L."/>
            <person name="Vogel H."/>
            <person name="Walters J."/>
            <person name="Waterhouse R.M."/>
            <person name="Ahn S.J."/>
            <person name="Almeida F.C."/>
            <person name="An C."/>
            <person name="Aqrawi P."/>
            <person name="Bretschneider A."/>
            <person name="Bryant W.B."/>
            <person name="Bucks S."/>
            <person name="Chao H."/>
            <person name="Chevignon G."/>
            <person name="Christen J.M."/>
            <person name="Clarke D.F."/>
            <person name="Dittmer N.T."/>
            <person name="Ferguson L.C.F."/>
            <person name="Garavelou S."/>
            <person name="Gordon K.H.J."/>
            <person name="Gunaratna R.T."/>
            <person name="Han Y."/>
            <person name="Hauser F."/>
            <person name="He Y."/>
            <person name="Heidel-Fischer H."/>
            <person name="Hirsh A."/>
            <person name="Hu Y."/>
            <person name="Jiang H."/>
            <person name="Kalra D."/>
            <person name="Klinner C."/>
            <person name="Konig C."/>
            <person name="Kovar C."/>
            <person name="Kroll A.R."/>
            <person name="Kuwar S.S."/>
            <person name="Lee S.L."/>
            <person name="Lehman R."/>
            <person name="Li K."/>
            <person name="Li Z."/>
            <person name="Liang H."/>
            <person name="Lovelace S."/>
            <person name="Lu Z."/>
            <person name="Mansfield J.H."/>
            <person name="McCulloch K.J."/>
            <person name="Mathew T."/>
            <person name="Morton B."/>
            <person name="Muzny D.M."/>
            <person name="Neunemann D."/>
            <person name="Ongeri F."/>
            <person name="Pauchet Y."/>
            <person name="Pu L.L."/>
            <person name="Pyrousis I."/>
            <person name="Rao X.J."/>
            <person name="Redding A."/>
            <person name="Roesel C."/>
            <person name="Sanchez-Gracia A."/>
            <person name="Schaack S."/>
            <person name="Shukla A."/>
            <person name="Tetreau G."/>
            <person name="Wang Y."/>
            <person name="Xiong G.H."/>
            <person name="Traut W."/>
            <person name="Walsh T.K."/>
            <person name="Worley K.C."/>
            <person name="Wu D."/>
            <person name="Wu W."/>
            <person name="Wu Y.Q."/>
            <person name="Zhang X."/>
            <person name="Zou Z."/>
            <person name="Zucker H."/>
            <person name="Briscoe A.D."/>
            <person name="Burmester T."/>
            <person name="Clem R.J."/>
            <person name="Feyereisen R."/>
            <person name="Grimmelikhuijzen C.J.P."/>
            <person name="Hamodrakas S.J."/>
            <person name="Hansson B.S."/>
            <person name="Huguet E."/>
            <person name="Jermiin L.S."/>
            <person name="Lan Q."/>
            <person name="Lehman H.K."/>
            <person name="Lorenzen M."/>
            <person name="Merzendorfer H."/>
            <person name="Michalopoulos I."/>
            <person name="Morton D.B."/>
            <person name="Muthukrishnan S."/>
            <person name="Oakeshott J.G."/>
            <person name="Palmer W."/>
            <person name="Park Y."/>
            <person name="Passarelli A.L."/>
            <person name="Rozas J."/>
            <person name="Schwartz L.M."/>
            <person name="Smith W."/>
            <person name="Southgate A."/>
            <person name="Vilcinskas A."/>
            <person name="Vogt R."/>
            <person name="Wang P."/>
            <person name="Werren J."/>
            <person name="Yu X.Q."/>
            <person name="Zhou J.J."/>
            <person name="Brown S.J."/>
            <person name="Scherer S.E."/>
            <person name="Richards S."/>
            <person name="Blissard G.W."/>
        </authorList>
    </citation>
    <scope>NUCLEOTIDE SEQUENCE</scope>
</reference>
<evidence type="ECO:0000256" key="4">
    <source>
        <dbReference type="ARBA" id="ARBA00022729"/>
    </source>
</evidence>
<gene>
    <name evidence="10" type="ORF">O3G_MSEX010682</name>
</gene>
<comment type="similarity">
    <text evidence="2">Belongs to the histidine acid phosphatase family.</text>
</comment>
<dbReference type="CDD" id="cd07061">
    <property type="entry name" value="HP_HAP_like"/>
    <property type="match status" value="1"/>
</dbReference>
<keyword evidence="8" id="KW-0812">Transmembrane</keyword>
<dbReference type="EMBL" id="JH668572">
    <property type="protein sequence ID" value="KAG6458119.1"/>
    <property type="molecule type" value="Genomic_DNA"/>
</dbReference>
<feature type="signal peptide" evidence="9">
    <location>
        <begin position="1"/>
        <end position="16"/>
    </location>
</feature>
<dbReference type="InterPro" id="IPR033379">
    <property type="entry name" value="Acid_Pase_AS"/>
</dbReference>
<accession>A0A922CTU3</accession>
<keyword evidence="8" id="KW-1133">Transmembrane helix</keyword>
<dbReference type="InterPro" id="IPR029033">
    <property type="entry name" value="His_PPase_superfam"/>
</dbReference>
<evidence type="ECO:0000313" key="10">
    <source>
        <dbReference type="EMBL" id="KAG6458119.1"/>
    </source>
</evidence>
<dbReference type="PROSITE" id="PS00616">
    <property type="entry name" value="HIS_ACID_PHOSPHAT_1"/>
    <property type="match status" value="1"/>
</dbReference>
<evidence type="ECO:0000256" key="9">
    <source>
        <dbReference type="SAM" id="SignalP"/>
    </source>
</evidence>
<name>A0A922CTU3_MANSE</name>
<keyword evidence="5" id="KW-0378">Hydrolase</keyword>
<dbReference type="SUPFAM" id="SSF53254">
    <property type="entry name" value="Phosphoglycerate mutase-like"/>
    <property type="match status" value="1"/>
</dbReference>
<keyword evidence="4 9" id="KW-0732">Signal</keyword>